<dbReference type="AlphaFoldDB" id="A0AAD8V090"/>
<dbReference type="GO" id="GO:0005576">
    <property type="term" value="C:extracellular region"/>
    <property type="evidence" value="ECO:0007669"/>
    <property type="project" value="UniProtKB-SubCell"/>
</dbReference>
<protein>
    <recommendedName>
        <fullName evidence="11">galacturonan 1,4-alpha-galacturonidase</fullName>
        <ecNumber evidence="11">3.2.1.67</ecNumber>
    </recommendedName>
</protein>
<dbReference type="GO" id="GO:0047911">
    <property type="term" value="F:galacturan 1,4-alpha-galacturonidase activity"/>
    <property type="evidence" value="ECO:0007669"/>
    <property type="project" value="UniProtKB-EC"/>
</dbReference>
<dbReference type="Gene3D" id="2.160.20.10">
    <property type="entry name" value="Single-stranded right-handed beta-helix, Pectin lyase-like"/>
    <property type="match status" value="1"/>
</dbReference>
<evidence type="ECO:0000256" key="14">
    <source>
        <dbReference type="RuleBase" id="RU361169"/>
    </source>
</evidence>
<proteinExistence type="inferred from homology"/>
<feature type="active site" evidence="13">
    <location>
        <position position="264"/>
    </location>
</feature>
<dbReference type="Proteomes" id="UP001230504">
    <property type="component" value="Unassembled WGS sequence"/>
</dbReference>
<keyword evidence="3" id="KW-0964">Secreted</keyword>
<dbReference type="PANTHER" id="PTHR31736:SF14">
    <property type="entry name" value="EXOPOLYGALACTURONASE X-1-RELATED"/>
    <property type="match status" value="1"/>
</dbReference>
<evidence type="ECO:0000256" key="7">
    <source>
        <dbReference type="ARBA" id="ARBA00023157"/>
    </source>
</evidence>
<evidence type="ECO:0000256" key="2">
    <source>
        <dbReference type="ARBA" id="ARBA00008834"/>
    </source>
</evidence>
<dbReference type="GO" id="GO:0071555">
    <property type="term" value="P:cell wall organization"/>
    <property type="evidence" value="ECO:0007669"/>
    <property type="project" value="UniProtKB-KW"/>
</dbReference>
<dbReference type="EMBL" id="JAHLJV010000059">
    <property type="protein sequence ID" value="KAK1580040.1"/>
    <property type="molecule type" value="Genomic_DNA"/>
</dbReference>
<comment type="subcellular location">
    <subcellularLocation>
        <location evidence="1">Secreted</location>
    </subcellularLocation>
</comment>
<evidence type="ECO:0000256" key="9">
    <source>
        <dbReference type="ARBA" id="ARBA00023295"/>
    </source>
</evidence>
<dbReference type="EC" id="3.2.1.67" evidence="11"/>
<evidence type="ECO:0000256" key="4">
    <source>
        <dbReference type="ARBA" id="ARBA00022729"/>
    </source>
</evidence>
<evidence type="ECO:0000256" key="5">
    <source>
        <dbReference type="ARBA" id="ARBA00022737"/>
    </source>
</evidence>
<comment type="catalytic activity">
    <reaction evidence="12">
        <text>[(1-&gt;4)-alpha-D-galacturonosyl](n) + H2O = alpha-D-galacturonate + [(1-&gt;4)-alpha-D-galacturonosyl](n-1)</text>
        <dbReference type="Rhea" id="RHEA:14117"/>
        <dbReference type="Rhea" id="RHEA-COMP:14570"/>
        <dbReference type="Rhea" id="RHEA-COMP:14572"/>
        <dbReference type="ChEBI" id="CHEBI:15377"/>
        <dbReference type="ChEBI" id="CHEBI:58658"/>
        <dbReference type="ChEBI" id="CHEBI:140523"/>
        <dbReference type="EC" id="3.2.1.67"/>
    </reaction>
</comment>
<organism evidence="15 16">
    <name type="scientific">Colletotrichum navitas</name>
    <dbReference type="NCBI Taxonomy" id="681940"/>
    <lineage>
        <taxon>Eukaryota</taxon>
        <taxon>Fungi</taxon>
        <taxon>Dikarya</taxon>
        <taxon>Ascomycota</taxon>
        <taxon>Pezizomycotina</taxon>
        <taxon>Sordariomycetes</taxon>
        <taxon>Hypocreomycetidae</taxon>
        <taxon>Glomerellales</taxon>
        <taxon>Glomerellaceae</taxon>
        <taxon>Colletotrichum</taxon>
        <taxon>Colletotrichum graminicola species complex</taxon>
    </lineage>
</organism>
<evidence type="ECO:0000256" key="11">
    <source>
        <dbReference type="ARBA" id="ARBA00038933"/>
    </source>
</evidence>
<evidence type="ECO:0000313" key="15">
    <source>
        <dbReference type="EMBL" id="KAK1580040.1"/>
    </source>
</evidence>
<dbReference type="GO" id="GO:0016829">
    <property type="term" value="F:lyase activity"/>
    <property type="evidence" value="ECO:0007669"/>
    <property type="project" value="UniProtKB-KW"/>
</dbReference>
<dbReference type="GO" id="GO:0004650">
    <property type="term" value="F:polygalacturonase activity"/>
    <property type="evidence" value="ECO:0007669"/>
    <property type="project" value="InterPro"/>
</dbReference>
<evidence type="ECO:0000256" key="13">
    <source>
        <dbReference type="PROSITE-ProRule" id="PRU10052"/>
    </source>
</evidence>
<keyword evidence="9 14" id="KW-0326">Glycosidase</keyword>
<dbReference type="PROSITE" id="PS00502">
    <property type="entry name" value="POLYGALACTURONASE"/>
    <property type="match status" value="1"/>
</dbReference>
<dbReference type="GeneID" id="85445665"/>
<keyword evidence="15" id="KW-0456">Lyase</keyword>
<reference evidence="15" key="1">
    <citation type="submission" date="2021-06" db="EMBL/GenBank/DDBJ databases">
        <title>Comparative genomics, transcriptomics and evolutionary studies reveal genomic signatures of adaptation to plant cell wall in hemibiotrophic fungi.</title>
        <authorList>
            <consortium name="DOE Joint Genome Institute"/>
            <person name="Baroncelli R."/>
            <person name="Diaz J.F."/>
            <person name="Benocci T."/>
            <person name="Peng M."/>
            <person name="Battaglia E."/>
            <person name="Haridas S."/>
            <person name="Andreopoulos W."/>
            <person name="Labutti K."/>
            <person name="Pangilinan J."/>
            <person name="Floch G.L."/>
            <person name="Makela M.R."/>
            <person name="Henrissat B."/>
            <person name="Grigoriev I.V."/>
            <person name="Crouch J.A."/>
            <person name="De Vries R.P."/>
            <person name="Sukno S.A."/>
            <person name="Thon M.R."/>
        </authorList>
    </citation>
    <scope>NUCLEOTIDE SEQUENCE</scope>
    <source>
        <strain evidence="15">CBS 125086</strain>
    </source>
</reference>
<dbReference type="GO" id="GO:0005975">
    <property type="term" value="P:carbohydrate metabolic process"/>
    <property type="evidence" value="ECO:0007669"/>
    <property type="project" value="InterPro"/>
</dbReference>
<evidence type="ECO:0000256" key="10">
    <source>
        <dbReference type="ARBA" id="ARBA00023316"/>
    </source>
</evidence>
<evidence type="ECO:0000313" key="16">
    <source>
        <dbReference type="Proteomes" id="UP001230504"/>
    </source>
</evidence>
<evidence type="ECO:0000256" key="12">
    <source>
        <dbReference type="ARBA" id="ARBA00048766"/>
    </source>
</evidence>
<keyword evidence="6 14" id="KW-0378">Hydrolase</keyword>
<accession>A0AAD8V090</accession>
<keyword evidence="4" id="KW-0732">Signal</keyword>
<dbReference type="PANTHER" id="PTHR31736">
    <property type="match status" value="1"/>
</dbReference>
<dbReference type="SUPFAM" id="SSF51126">
    <property type="entry name" value="Pectin lyase-like"/>
    <property type="match status" value="1"/>
</dbReference>
<dbReference type="InterPro" id="IPR000743">
    <property type="entry name" value="Glyco_hydro_28"/>
</dbReference>
<keyword evidence="16" id="KW-1185">Reference proteome</keyword>
<evidence type="ECO:0000256" key="3">
    <source>
        <dbReference type="ARBA" id="ARBA00022525"/>
    </source>
</evidence>
<dbReference type="RefSeq" id="XP_060411108.1">
    <property type="nucleotide sequence ID" value="XM_060561425.1"/>
</dbReference>
<keyword evidence="5" id="KW-0677">Repeat</keyword>
<keyword evidence="7" id="KW-1015">Disulfide bond</keyword>
<evidence type="ECO:0000256" key="8">
    <source>
        <dbReference type="ARBA" id="ARBA00023180"/>
    </source>
</evidence>
<evidence type="ECO:0000256" key="1">
    <source>
        <dbReference type="ARBA" id="ARBA00004613"/>
    </source>
</evidence>
<dbReference type="Pfam" id="PF00295">
    <property type="entry name" value="Glyco_hydro_28"/>
    <property type="match status" value="1"/>
</dbReference>
<dbReference type="InterPro" id="IPR012334">
    <property type="entry name" value="Pectin_lyas_fold"/>
</dbReference>
<evidence type="ECO:0000256" key="6">
    <source>
        <dbReference type="ARBA" id="ARBA00022801"/>
    </source>
</evidence>
<keyword evidence="8" id="KW-0325">Glycoprotein</keyword>
<dbReference type="InterPro" id="IPR011050">
    <property type="entry name" value="Pectin_lyase_fold/virulence"/>
</dbReference>
<sequence>MWGAGRICGHCLSSSATTQSDIPKHPVVEPAPFDSGRVMPYSPLRDRGRYCYVKPSCTEGRDDAPKVFGAFTECNGGGTHINVVITGEVHFATDPYYWVEQSFKCAFQNQSLGDEHVNIYGDLGNDKSVIDGHGQVYWGEISNEQEIKPHQILRPMLFSFEGVEGATMSHLRMRNPPNWSSLIANSTDVVISDMDLRAIAVNGVEIANSDGWDTYRSDRIVIQNSYIITRTVSQSFDSHLGPQSHGGLDNTNIVVQNVDCTGSHGMSVGSLGQYKDETDTFENVYVYNTSMADASDAARIKVWPGIETAFQTLLNDGGGLGRVRNVTDINNDRAITTTTQCYGQKNQTFCEEFPANLTISDITLKNICGTTSEKIDPQAGTLVCSAPERCNNIRAENVTVTVPSGKSPI</sequence>
<keyword evidence="10" id="KW-0961">Cell wall biogenesis/degradation</keyword>
<comment type="similarity">
    <text evidence="2 14">Belongs to the glycosyl hydrolase 28 family.</text>
</comment>
<comment type="caution">
    <text evidence="15">The sequence shown here is derived from an EMBL/GenBank/DDBJ whole genome shotgun (WGS) entry which is preliminary data.</text>
</comment>
<gene>
    <name evidence="15" type="ORF">LY79DRAFT_592471</name>
</gene>
<name>A0AAD8V090_9PEZI</name>